<dbReference type="EMBL" id="SMLM01000003">
    <property type="protein sequence ID" value="TFZ00669.1"/>
    <property type="molecule type" value="Genomic_DNA"/>
</dbReference>
<evidence type="ECO:0000256" key="2">
    <source>
        <dbReference type="SAM" id="Phobius"/>
    </source>
</evidence>
<reference evidence="3 4" key="1">
    <citation type="submission" date="2019-03" db="EMBL/GenBank/DDBJ databases">
        <title>Ramlibacter henchirensis DSM 14656, whole genome shotgun sequence.</title>
        <authorList>
            <person name="Zhang X."/>
            <person name="Feng G."/>
            <person name="Zhu H."/>
        </authorList>
    </citation>
    <scope>NUCLEOTIDE SEQUENCE [LARGE SCALE GENOMIC DNA]</scope>
    <source>
        <strain evidence="3 4">DSM 14656</strain>
    </source>
</reference>
<keyword evidence="2" id="KW-0472">Membrane</keyword>
<accession>A0A4Z0BRQ4</accession>
<sequence length="324" mass="36258">MQNPLKSSRLLFVSSVFYFAVGLVVLLLRDDFTVMVYGEPHRSALFLSVGLFALAVGVGGMLLLYLRGGIEFRREDFQDTGPGFLPTDTLGRRLRELRLRVDRLDENVSQIGKAQVAGQLGDKDQLVASLLPAINAELAKELENRYSAAAVRAKGLQEVRETLQRAHRRLENELDSLSRRGNLNLVIGVLTTALAVTLLAYMVLGHEKQFSSVTDLLSHYVPRVTIVVFVEVFSFFFLRLYRTTLAEIRTYQADLTEISVKQVAVEAVWNSTDDVTRRTLSRELLNAPRHTVGQQVATDDLDPKALAELLVKFSQLLPKKGKDD</sequence>
<proteinExistence type="predicted"/>
<evidence type="ECO:0000256" key="1">
    <source>
        <dbReference type="SAM" id="Coils"/>
    </source>
</evidence>
<dbReference type="RefSeq" id="WP_135265007.1">
    <property type="nucleotide sequence ID" value="NZ_SMLM01000003.1"/>
</dbReference>
<dbReference type="Proteomes" id="UP000298180">
    <property type="component" value="Unassembled WGS sequence"/>
</dbReference>
<keyword evidence="2" id="KW-1133">Transmembrane helix</keyword>
<protein>
    <submittedName>
        <fullName evidence="3">Uncharacterized protein</fullName>
    </submittedName>
</protein>
<keyword evidence="2" id="KW-0812">Transmembrane</keyword>
<feature type="transmembrane region" description="Helical" evidence="2">
    <location>
        <begin position="183"/>
        <end position="204"/>
    </location>
</feature>
<feature type="coiled-coil region" evidence="1">
    <location>
        <begin position="87"/>
        <end position="114"/>
    </location>
</feature>
<evidence type="ECO:0000313" key="3">
    <source>
        <dbReference type="EMBL" id="TFZ00669.1"/>
    </source>
</evidence>
<feature type="transmembrane region" description="Helical" evidence="2">
    <location>
        <begin position="44"/>
        <end position="66"/>
    </location>
</feature>
<feature type="transmembrane region" description="Helical" evidence="2">
    <location>
        <begin position="224"/>
        <end position="241"/>
    </location>
</feature>
<name>A0A4Z0BRQ4_9BURK</name>
<dbReference type="AlphaFoldDB" id="A0A4Z0BRQ4"/>
<feature type="coiled-coil region" evidence="1">
    <location>
        <begin position="139"/>
        <end position="180"/>
    </location>
</feature>
<keyword evidence="1" id="KW-0175">Coiled coil</keyword>
<gene>
    <name evidence="3" type="ORF">EZ313_19655</name>
</gene>
<organism evidence="3 4">
    <name type="scientific">Ramlibacter henchirensis</name>
    <dbReference type="NCBI Taxonomy" id="204072"/>
    <lineage>
        <taxon>Bacteria</taxon>
        <taxon>Pseudomonadati</taxon>
        <taxon>Pseudomonadota</taxon>
        <taxon>Betaproteobacteria</taxon>
        <taxon>Burkholderiales</taxon>
        <taxon>Comamonadaceae</taxon>
        <taxon>Ramlibacter</taxon>
    </lineage>
</organism>
<feature type="transmembrane region" description="Helical" evidence="2">
    <location>
        <begin position="9"/>
        <end position="28"/>
    </location>
</feature>
<evidence type="ECO:0000313" key="4">
    <source>
        <dbReference type="Proteomes" id="UP000298180"/>
    </source>
</evidence>
<keyword evidence="4" id="KW-1185">Reference proteome</keyword>
<comment type="caution">
    <text evidence="3">The sequence shown here is derived from an EMBL/GenBank/DDBJ whole genome shotgun (WGS) entry which is preliminary data.</text>
</comment>